<comment type="similarity">
    <text evidence="2">Belongs to the glycosyl hydrolase 29 family.</text>
</comment>
<evidence type="ECO:0000256" key="5">
    <source>
        <dbReference type="ARBA" id="ARBA00022801"/>
    </source>
</evidence>
<dbReference type="GO" id="GO:0005764">
    <property type="term" value="C:lysosome"/>
    <property type="evidence" value="ECO:0007669"/>
    <property type="project" value="TreeGrafter"/>
</dbReference>
<dbReference type="InterPro" id="IPR016286">
    <property type="entry name" value="FUC_metazoa-typ"/>
</dbReference>
<dbReference type="RefSeq" id="WP_057765583.1">
    <property type="nucleotide sequence ID" value="NZ_AZDG01000010.1"/>
</dbReference>
<evidence type="ECO:0000256" key="2">
    <source>
        <dbReference type="ARBA" id="ARBA00007951"/>
    </source>
</evidence>
<dbReference type="PANTHER" id="PTHR10030">
    <property type="entry name" value="ALPHA-L-FUCOSIDASE"/>
    <property type="match status" value="1"/>
</dbReference>
<dbReference type="InterPro" id="IPR057739">
    <property type="entry name" value="Glyco_hydro_29_N"/>
</dbReference>
<keyword evidence="5 8" id="KW-0378">Hydrolase</keyword>
<dbReference type="PIRSF" id="PIRSF001092">
    <property type="entry name" value="Alpha-L-fucosidase"/>
    <property type="match status" value="1"/>
</dbReference>
<evidence type="ECO:0000256" key="4">
    <source>
        <dbReference type="ARBA" id="ARBA00022729"/>
    </source>
</evidence>
<evidence type="ECO:0000256" key="3">
    <source>
        <dbReference type="ARBA" id="ARBA00012662"/>
    </source>
</evidence>
<dbReference type="AlphaFoldDB" id="A0A0R1J946"/>
<dbReference type="SUPFAM" id="SSF51445">
    <property type="entry name" value="(Trans)glycosidases"/>
    <property type="match status" value="1"/>
</dbReference>
<evidence type="ECO:0000313" key="9">
    <source>
        <dbReference type="Proteomes" id="UP000050929"/>
    </source>
</evidence>
<dbReference type="SMART" id="SM00812">
    <property type="entry name" value="Alpha_L_fucos"/>
    <property type="match status" value="1"/>
</dbReference>
<dbReference type="PANTHER" id="PTHR10030:SF37">
    <property type="entry name" value="ALPHA-L-FUCOSIDASE-RELATED"/>
    <property type="match status" value="1"/>
</dbReference>
<dbReference type="PRINTS" id="PR00741">
    <property type="entry name" value="GLHYDRLASE29"/>
</dbReference>
<dbReference type="GO" id="GO:0004560">
    <property type="term" value="F:alpha-L-fucosidase activity"/>
    <property type="evidence" value="ECO:0007669"/>
    <property type="project" value="InterPro"/>
</dbReference>
<dbReference type="Pfam" id="PF01120">
    <property type="entry name" value="Alpha_L_fucos"/>
    <property type="match status" value="1"/>
</dbReference>
<name>A0A0R1J946_9LACO</name>
<reference evidence="8 9" key="1">
    <citation type="journal article" date="2015" name="Genome Announc.">
        <title>Expanding the biotechnology potential of lactobacilli through comparative genomics of 213 strains and associated genera.</title>
        <authorList>
            <person name="Sun Z."/>
            <person name="Harris H.M."/>
            <person name="McCann A."/>
            <person name="Guo C."/>
            <person name="Argimon S."/>
            <person name="Zhang W."/>
            <person name="Yang X."/>
            <person name="Jeffery I.B."/>
            <person name="Cooney J.C."/>
            <person name="Kagawa T.F."/>
            <person name="Liu W."/>
            <person name="Song Y."/>
            <person name="Salvetti E."/>
            <person name="Wrobel A."/>
            <person name="Rasinkangas P."/>
            <person name="Parkhill J."/>
            <person name="Rea M.C."/>
            <person name="O'Sullivan O."/>
            <person name="Ritari J."/>
            <person name="Douillard F.P."/>
            <person name="Paul Ross R."/>
            <person name="Yang R."/>
            <person name="Briner A.E."/>
            <person name="Felis G.E."/>
            <person name="de Vos W.M."/>
            <person name="Barrangou R."/>
            <person name="Klaenhammer T.R."/>
            <person name="Caufield P.W."/>
            <person name="Cui Y."/>
            <person name="Zhang H."/>
            <person name="O'Toole P.W."/>
        </authorList>
    </citation>
    <scope>NUCLEOTIDE SEQUENCE [LARGE SCALE GENOMIC DNA]</scope>
    <source>
        <strain evidence="8 9">DSM 20183</strain>
    </source>
</reference>
<proteinExistence type="inferred from homology"/>
<dbReference type="PATRIC" id="fig|1423811.3.peg.246"/>
<dbReference type="EMBL" id="AZDG01000010">
    <property type="protein sequence ID" value="KRK64522.1"/>
    <property type="molecule type" value="Genomic_DNA"/>
</dbReference>
<evidence type="ECO:0000256" key="6">
    <source>
        <dbReference type="ARBA" id="ARBA00023295"/>
    </source>
</evidence>
<evidence type="ECO:0000256" key="1">
    <source>
        <dbReference type="ARBA" id="ARBA00004071"/>
    </source>
</evidence>
<feature type="domain" description="Glycoside hydrolase family 29 N-terminal" evidence="7">
    <location>
        <begin position="10"/>
        <end position="306"/>
    </location>
</feature>
<evidence type="ECO:0000259" key="7">
    <source>
        <dbReference type="Pfam" id="PF01120"/>
    </source>
</evidence>
<accession>A0A0R1J946</accession>
<organism evidence="8 9">
    <name type="scientific">Companilactobacillus tucceti DSM 20183</name>
    <dbReference type="NCBI Taxonomy" id="1423811"/>
    <lineage>
        <taxon>Bacteria</taxon>
        <taxon>Bacillati</taxon>
        <taxon>Bacillota</taxon>
        <taxon>Bacilli</taxon>
        <taxon>Lactobacillales</taxon>
        <taxon>Lactobacillaceae</taxon>
        <taxon>Companilactobacillus</taxon>
    </lineage>
</organism>
<dbReference type="Gene3D" id="3.20.20.80">
    <property type="entry name" value="Glycosidases"/>
    <property type="match status" value="1"/>
</dbReference>
<dbReference type="Proteomes" id="UP000050929">
    <property type="component" value="Unassembled WGS sequence"/>
</dbReference>
<comment type="caution">
    <text evidence="8">The sequence shown here is derived from an EMBL/GenBank/DDBJ whole genome shotgun (WGS) entry which is preliminary data.</text>
</comment>
<dbReference type="STRING" id="1423811.FC72_GL000246"/>
<dbReference type="GO" id="GO:0006004">
    <property type="term" value="P:fucose metabolic process"/>
    <property type="evidence" value="ECO:0007669"/>
    <property type="project" value="InterPro"/>
</dbReference>
<comment type="function">
    <text evidence="1">Alpha-L-fucosidase is responsible for hydrolyzing the alpha-1,6-linked fucose joined to the reducing-end N-acetylglucosamine of the carbohydrate moieties of glycoproteins.</text>
</comment>
<keyword evidence="4" id="KW-0732">Signal</keyword>
<keyword evidence="9" id="KW-1185">Reference proteome</keyword>
<dbReference type="InterPro" id="IPR017853">
    <property type="entry name" value="GH"/>
</dbReference>
<keyword evidence="6" id="KW-0326">Glycosidase</keyword>
<dbReference type="EC" id="3.2.1.51" evidence="3"/>
<gene>
    <name evidence="8" type="ORF">FC72_GL000246</name>
</gene>
<evidence type="ECO:0000313" key="8">
    <source>
        <dbReference type="EMBL" id="KRK64522.1"/>
    </source>
</evidence>
<dbReference type="InterPro" id="IPR000933">
    <property type="entry name" value="Glyco_hydro_29"/>
</dbReference>
<protein>
    <recommendedName>
        <fullName evidence="3">alpha-L-fucosidase</fullName>
        <ecNumber evidence="3">3.2.1.51</ecNumber>
    </recommendedName>
</protein>
<dbReference type="GO" id="GO:0016139">
    <property type="term" value="P:glycoside catabolic process"/>
    <property type="evidence" value="ECO:0007669"/>
    <property type="project" value="TreeGrafter"/>
</dbReference>
<sequence>MNVPLKRIKDYEDMGLGLFIHWGLYSQLGQGEWTEFIHGINKEKYEKLADTFSAKDFDVENIVKQAKSMGAKYIVLTSKHHEGFFLYDSKGLSDFDSVHSLAKRDLIKEFVDACNKYDIKPFLYMATYDWHNPLYESDFNKYLEYLRKSVEILSKNYGPIGGFWFDGNWNKKDADWKLDELYGTIRKYQPNAMIINNTGLKNRGKIINPEIDAVTYERGTPDSINHGEENQKYVAGEISLTLNQHWGFADSDIDFKSPKEIIENICHARNIGANILVNIGLTGTGSIPTISDQYMKLIGIWMKYNSSAIYKTRPTNIESGYKMNDFVLSDGKNLYLFIFDLKIVGNSNVVLGGEGVNPRSFTGISKEVKNISWLDNKEKLSFTQNNDMLTIDATGFKYGTDLIVRVAKVEF</sequence>
<dbReference type="OrthoDB" id="107551at2"/>